<evidence type="ECO:0000256" key="1">
    <source>
        <dbReference type="ARBA" id="ARBA00022553"/>
    </source>
</evidence>
<dbReference type="Gene3D" id="3.40.50.2300">
    <property type="match status" value="1"/>
</dbReference>
<dbReference type="PANTHER" id="PTHR44591:SF23">
    <property type="entry name" value="CHEY SUBFAMILY"/>
    <property type="match status" value="1"/>
</dbReference>
<gene>
    <name evidence="4" type="ORF">B7Z70_11330</name>
</gene>
<proteinExistence type="predicted"/>
<comment type="caution">
    <text evidence="4">The sequence shown here is derived from an EMBL/GenBank/DDBJ whole genome shotgun (WGS) entry which is preliminary data.</text>
</comment>
<evidence type="ECO:0000313" key="4">
    <source>
        <dbReference type="EMBL" id="OYV74960.1"/>
    </source>
</evidence>
<dbReference type="EMBL" id="NCBC01000506">
    <property type="protein sequence ID" value="OYV74960.1"/>
    <property type="molecule type" value="Genomic_DNA"/>
</dbReference>
<protein>
    <recommendedName>
        <fullName evidence="3">Response regulatory domain-containing protein</fullName>
    </recommendedName>
</protein>
<dbReference type="Proteomes" id="UP000216779">
    <property type="component" value="Unassembled WGS sequence"/>
</dbReference>
<accession>A0A257SR92</accession>
<reference evidence="4 5" key="1">
    <citation type="submission" date="2017-03" db="EMBL/GenBank/DDBJ databases">
        <title>Lifting the veil on microbial sulfur biogeochemistry in mining wastewaters.</title>
        <authorList>
            <person name="Kantor R.S."/>
            <person name="Colenbrander Nelson T."/>
            <person name="Marshall S."/>
            <person name="Bennett D."/>
            <person name="Apte S."/>
            <person name="Camacho D."/>
            <person name="Thomas B.C."/>
            <person name="Warren L.A."/>
            <person name="Banfield J.F."/>
        </authorList>
    </citation>
    <scope>NUCLEOTIDE SEQUENCE [LARGE SCALE GENOMIC DNA]</scope>
    <source>
        <strain evidence="4">21-59-9</strain>
    </source>
</reference>
<evidence type="ECO:0000313" key="5">
    <source>
        <dbReference type="Proteomes" id="UP000216779"/>
    </source>
</evidence>
<dbReference type="Pfam" id="PF00072">
    <property type="entry name" value="Response_reg"/>
    <property type="match status" value="1"/>
</dbReference>
<dbReference type="InterPro" id="IPR011006">
    <property type="entry name" value="CheY-like_superfamily"/>
</dbReference>
<keyword evidence="1 2" id="KW-0597">Phosphoprotein</keyword>
<feature type="domain" description="Response regulatory" evidence="3">
    <location>
        <begin position="4"/>
        <end position="129"/>
    </location>
</feature>
<dbReference type="PANTHER" id="PTHR44591">
    <property type="entry name" value="STRESS RESPONSE REGULATOR PROTEIN 1"/>
    <property type="match status" value="1"/>
</dbReference>
<feature type="modified residue" description="4-aspartylphosphate" evidence="2">
    <location>
        <position position="53"/>
    </location>
</feature>
<dbReference type="AlphaFoldDB" id="A0A257SR92"/>
<evidence type="ECO:0000256" key="2">
    <source>
        <dbReference type="PROSITE-ProRule" id="PRU00169"/>
    </source>
</evidence>
<dbReference type="SUPFAM" id="SSF52172">
    <property type="entry name" value="CheY-like"/>
    <property type="match status" value="1"/>
</dbReference>
<name>A0A257SR92_9PROT</name>
<dbReference type="InterPro" id="IPR050595">
    <property type="entry name" value="Bact_response_regulator"/>
</dbReference>
<feature type="non-terminal residue" evidence="4">
    <location>
        <position position="1"/>
    </location>
</feature>
<dbReference type="PROSITE" id="PS50110">
    <property type="entry name" value="RESPONSE_REGULATORY"/>
    <property type="match status" value="1"/>
</dbReference>
<dbReference type="GO" id="GO:0000160">
    <property type="term" value="P:phosphorelay signal transduction system"/>
    <property type="evidence" value="ECO:0007669"/>
    <property type="project" value="InterPro"/>
</dbReference>
<evidence type="ECO:0000259" key="3">
    <source>
        <dbReference type="PROSITE" id="PS50110"/>
    </source>
</evidence>
<dbReference type="InterPro" id="IPR001789">
    <property type="entry name" value="Sig_transdc_resp-reg_receiver"/>
</dbReference>
<organism evidence="4 5">
    <name type="scientific">Acidithiobacillus ferrivorans</name>
    <dbReference type="NCBI Taxonomy" id="160808"/>
    <lineage>
        <taxon>Bacteria</taxon>
        <taxon>Pseudomonadati</taxon>
        <taxon>Pseudomonadota</taxon>
        <taxon>Acidithiobacillia</taxon>
        <taxon>Acidithiobacillales</taxon>
        <taxon>Acidithiobacillaceae</taxon>
        <taxon>Acidithiobacillus</taxon>
    </lineage>
</organism>
<dbReference type="SMART" id="SM00448">
    <property type="entry name" value="REC"/>
    <property type="match status" value="1"/>
</dbReference>
<sequence>EKPLILVVDDENDLREIISTKLTASGFDAVVAYNATEAVDAAKKIHPDLILMDIHMPGPSGTDAALQIKQDPATKDIKIAFLSNLKDPWPQTMAPEVCLSKNRWCQGANSWAVSLGGVLGQLKKPLAVT</sequence>